<evidence type="ECO:0000256" key="6">
    <source>
        <dbReference type="ARBA" id="ARBA00022989"/>
    </source>
</evidence>
<feature type="transmembrane region" description="Helical" evidence="11">
    <location>
        <begin position="6"/>
        <end position="26"/>
    </location>
</feature>
<dbReference type="InterPro" id="IPR036318">
    <property type="entry name" value="FAD-bd_PCMH-like_sf"/>
</dbReference>
<dbReference type="InterPro" id="IPR016169">
    <property type="entry name" value="FAD-bd_PCMH_sub2"/>
</dbReference>
<dbReference type="InterPro" id="IPR002550">
    <property type="entry name" value="CNNM"/>
</dbReference>
<evidence type="ECO:0000313" key="17">
    <source>
        <dbReference type="Proteomes" id="UP001549139"/>
    </source>
</evidence>
<dbReference type="SUPFAM" id="SSF54631">
    <property type="entry name" value="CBS-domain pair"/>
    <property type="match status" value="1"/>
</dbReference>
<reference evidence="15 16" key="1">
    <citation type="submission" date="2020-04" db="EMBL/GenBank/DDBJ databases">
        <title>MicrobeNet Type strains.</title>
        <authorList>
            <person name="Nicholson A.C."/>
        </authorList>
    </citation>
    <scope>NUCLEOTIDE SEQUENCE [LARGE SCALE GENOMIC DNA]</scope>
    <source>
        <strain evidence="15 16">ATCC 700355</strain>
    </source>
</reference>
<reference evidence="14 17" key="2">
    <citation type="submission" date="2024-06" db="EMBL/GenBank/DDBJ databases">
        <title>Sequencing the genomes of 1000 actinobacteria strains.</title>
        <authorList>
            <person name="Klenk H.-P."/>
        </authorList>
    </citation>
    <scope>NUCLEOTIDE SEQUENCE [LARGE SCALE GENOMIC DNA]</scope>
    <source>
        <strain evidence="14 17">DSM 44265</strain>
    </source>
</reference>
<gene>
    <name evidence="15" type="ORF">HF989_10230</name>
    <name evidence="14" type="ORF">JOF50_001418</name>
</gene>
<feature type="domain" description="CNNM transmembrane" evidence="13">
    <location>
        <begin position="3"/>
        <end position="206"/>
    </location>
</feature>
<name>A0A7X6RFC6_9CORY</name>
<dbReference type="PANTHER" id="PTHR43099:SF6">
    <property type="entry name" value="UPF0053 PROTEIN RV1842C"/>
    <property type="match status" value="1"/>
</dbReference>
<keyword evidence="3" id="KW-1003">Cell membrane</keyword>
<evidence type="ECO:0000256" key="9">
    <source>
        <dbReference type="PROSITE-ProRule" id="PRU00703"/>
    </source>
</evidence>
<keyword evidence="6 10" id="KW-1133">Transmembrane helix</keyword>
<dbReference type="PROSITE" id="PS51846">
    <property type="entry name" value="CNNM"/>
    <property type="match status" value="1"/>
</dbReference>
<evidence type="ECO:0000259" key="13">
    <source>
        <dbReference type="PROSITE" id="PS51846"/>
    </source>
</evidence>
<dbReference type="SMART" id="SM01091">
    <property type="entry name" value="CorC_HlyC"/>
    <property type="match status" value="1"/>
</dbReference>
<evidence type="ECO:0000313" key="15">
    <source>
        <dbReference type="EMBL" id="NKY69722.1"/>
    </source>
</evidence>
<dbReference type="Pfam" id="PF00571">
    <property type="entry name" value="CBS"/>
    <property type="match status" value="2"/>
</dbReference>
<keyword evidence="5" id="KW-0677">Repeat</keyword>
<dbReference type="PANTHER" id="PTHR43099">
    <property type="entry name" value="UPF0053 PROTEIN YRKA"/>
    <property type="match status" value="1"/>
</dbReference>
<sequence>MTAVFTLLFGVVAIGLVIAANGYFVAQEFAYMSVDRTELRARAEDGDPRAARALKITDRTSFMLSGAQLGITVTGLLVGFLVEPLVGASLGALLGGVGIPRAVSVGVGTVLALAVSTVVQMIFAELFPKNYAIAAPVKSSLALARSTSIYLKATGWIIAFFDVSSNALLKAFRIEPVEDVDSSATADDLDHIVASSRELGALDDRTYYIVDRLLDFPGRSLGHAMIPRPRVDSVPGEDTIASVRERMATGHTRYPVIDGAQAPVGTVHLLDVLDAELDGERPVRDVMRPAVVMPDVMALPDALEHLQLSGEKMACVIDEYGGFIGIVTVEDLAEEILGDVTDEHDAPPASHVTPAGENAWLVQGDTPVDEVERIIGCEIPGGEYETIAGFVLAHAGQLLAPGEVVRVELPRTAEDYLQDEAPLRVLQVRVDEVEHHVPSAVRLTVAEEVDEPGKGVAER</sequence>
<feature type="transmembrane region" description="Helical" evidence="11">
    <location>
        <begin position="102"/>
        <end position="123"/>
    </location>
</feature>
<dbReference type="RefSeq" id="WP_168686229.1">
    <property type="nucleotide sequence ID" value="NZ_JAAXPF010000016.1"/>
</dbReference>
<evidence type="ECO:0000256" key="5">
    <source>
        <dbReference type="ARBA" id="ARBA00022737"/>
    </source>
</evidence>
<evidence type="ECO:0000256" key="11">
    <source>
        <dbReference type="SAM" id="Phobius"/>
    </source>
</evidence>
<dbReference type="CDD" id="cd04590">
    <property type="entry name" value="CBS_pair_CorC_HlyC_assoc"/>
    <property type="match status" value="1"/>
</dbReference>
<dbReference type="PROSITE" id="PS51371">
    <property type="entry name" value="CBS"/>
    <property type="match status" value="2"/>
</dbReference>
<dbReference type="EMBL" id="JBEPNZ010000001">
    <property type="protein sequence ID" value="MET3944619.1"/>
    <property type="molecule type" value="Genomic_DNA"/>
</dbReference>
<dbReference type="GO" id="GO:0050660">
    <property type="term" value="F:flavin adenine dinucleotide binding"/>
    <property type="evidence" value="ECO:0007669"/>
    <property type="project" value="InterPro"/>
</dbReference>
<dbReference type="EMBL" id="JAAXPF010000016">
    <property type="protein sequence ID" value="NKY69722.1"/>
    <property type="molecule type" value="Genomic_DNA"/>
</dbReference>
<dbReference type="Pfam" id="PF01595">
    <property type="entry name" value="CNNM"/>
    <property type="match status" value="1"/>
</dbReference>
<organism evidence="15 16">
    <name type="scientific">Corynebacterium mucifaciens</name>
    <dbReference type="NCBI Taxonomy" id="57171"/>
    <lineage>
        <taxon>Bacteria</taxon>
        <taxon>Bacillati</taxon>
        <taxon>Actinomycetota</taxon>
        <taxon>Actinomycetes</taxon>
        <taxon>Mycobacteriales</taxon>
        <taxon>Corynebacteriaceae</taxon>
        <taxon>Corynebacterium</taxon>
    </lineage>
</organism>
<dbReference type="InterPro" id="IPR051676">
    <property type="entry name" value="UPF0053_domain"/>
</dbReference>
<evidence type="ECO:0000256" key="1">
    <source>
        <dbReference type="ARBA" id="ARBA00004651"/>
    </source>
</evidence>
<dbReference type="Proteomes" id="UP001549139">
    <property type="component" value="Unassembled WGS sequence"/>
</dbReference>
<evidence type="ECO:0000256" key="4">
    <source>
        <dbReference type="ARBA" id="ARBA00022692"/>
    </source>
</evidence>
<feature type="domain" description="CBS" evidence="12">
    <location>
        <begin position="225"/>
        <end position="283"/>
    </location>
</feature>
<dbReference type="GO" id="GO:0005886">
    <property type="term" value="C:plasma membrane"/>
    <property type="evidence" value="ECO:0007669"/>
    <property type="project" value="UniProtKB-SubCell"/>
</dbReference>
<evidence type="ECO:0000259" key="12">
    <source>
        <dbReference type="PROSITE" id="PS51371"/>
    </source>
</evidence>
<evidence type="ECO:0000313" key="14">
    <source>
        <dbReference type="EMBL" id="MET3944619.1"/>
    </source>
</evidence>
<keyword evidence="7 9" id="KW-0129">CBS domain</keyword>
<dbReference type="Gene3D" id="3.30.465.10">
    <property type="match status" value="1"/>
</dbReference>
<dbReference type="InterPro" id="IPR046342">
    <property type="entry name" value="CBS_dom_sf"/>
</dbReference>
<dbReference type="SUPFAM" id="SSF56176">
    <property type="entry name" value="FAD-binding/transporter-associated domain-like"/>
    <property type="match status" value="1"/>
</dbReference>
<evidence type="ECO:0000256" key="10">
    <source>
        <dbReference type="PROSITE-ProRule" id="PRU01193"/>
    </source>
</evidence>
<dbReference type="InterPro" id="IPR005170">
    <property type="entry name" value="Transptr-assoc_dom"/>
</dbReference>
<evidence type="ECO:0000256" key="2">
    <source>
        <dbReference type="ARBA" id="ARBA00006337"/>
    </source>
</evidence>
<dbReference type="Proteomes" id="UP000554284">
    <property type="component" value="Unassembled WGS sequence"/>
</dbReference>
<dbReference type="AlphaFoldDB" id="A0A7X6RFC6"/>
<dbReference type="InterPro" id="IPR044751">
    <property type="entry name" value="Ion_transp-like_CBS"/>
</dbReference>
<accession>A0A7X6RFC6</accession>
<proteinExistence type="inferred from homology"/>
<comment type="caution">
    <text evidence="15">The sequence shown here is derived from an EMBL/GenBank/DDBJ whole genome shotgun (WGS) entry which is preliminary data.</text>
</comment>
<dbReference type="InterPro" id="IPR000644">
    <property type="entry name" value="CBS_dom"/>
</dbReference>
<evidence type="ECO:0000313" key="16">
    <source>
        <dbReference type="Proteomes" id="UP000554284"/>
    </source>
</evidence>
<protein>
    <submittedName>
        <fullName evidence="14">CBS domain containing-hemolysin-like protein</fullName>
    </submittedName>
    <submittedName>
        <fullName evidence="15">HlyC/CorC family transporter</fullName>
    </submittedName>
</protein>
<dbReference type="Pfam" id="PF03471">
    <property type="entry name" value="CorC_HlyC"/>
    <property type="match status" value="1"/>
</dbReference>
<dbReference type="Gene3D" id="3.10.580.10">
    <property type="entry name" value="CBS-domain"/>
    <property type="match status" value="1"/>
</dbReference>
<keyword evidence="8 10" id="KW-0472">Membrane</keyword>
<feature type="domain" description="CBS" evidence="12">
    <location>
        <begin position="286"/>
        <end position="343"/>
    </location>
</feature>
<comment type="subcellular location">
    <subcellularLocation>
        <location evidence="1">Cell membrane</location>
        <topology evidence="1">Multi-pass membrane protein</topology>
    </subcellularLocation>
</comment>
<evidence type="ECO:0000256" key="3">
    <source>
        <dbReference type="ARBA" id="ARBA00022475"/>
    </source>
</evidence>
<keyword evidence="17" id="KW-1185">Reference proteome</keyword>
<comment type="similarity">
    <text evidence="2">Belongs to the UPF0053 family.</text>
</comment>
<evidence type="ECO:0000256" key="7">
    <source>
        <dbReference type="ARBA" id="ARBA00023122"/>
    </source>
</evidence>
<keyword evidence="4 10" id="KW-0812">Transmembrane</keyword>
<evidence type="ECO:0000256" key="8">
    <source>
        <dbReference type="ARBA" id="ARBA00023136"/>
    </source>
</evidence>